<comment type="subcellular location">
    <subcellularLocation>
        <location evidence="1 13">Mitochondrion inner membrane</location>
        <topology evidence="1 13">Single-pass membrane protein</topology>
    </subcellularLocation>
</comment>
<dbReference type="PANTHER" id="PTHR12210">
    <property type="entry name" value="DULLARD PROTEIN PHOSPHATASE"/>
    <property type="match status" value="1"/>
</dbReference>
<evidence type="ECO:0000259" key="15">
    <source>
        <dbReference type="PROSITE" id="PS50969"/>
    </source>
</evidence>
<accession>A0A9P3H9T1</accession>
<comment type="function">
    <text evidence="13">Essential component of the TIM23 complex, a complex that mediates the translocation of transit peptide-containing proteins across the mitochondrial inner membrane.</text>
</comment>
<organism evidence="16 17">
    <name type="scientific">Entomortierella parvispora</name>
    <dbReference type="NCBI Taxonomy" id="205924"/>
    <lineage>
        <taxon>Eukaryota</taxon>
        <taxon>Fungi</taxon>
        <taxon>Fungi incertae sedis</taxon>
        <taxon>Mucoromycota</taxon>
        <taxon>Mortierellomycotina</taxon>
        <taxon>Mortierellomycetes</taxon>
        <taxon>Mortierellales</taxon>
        <taxon>Mortierellaceae</taxon>
        <taxon>Entomortierella</taxon>
    </lineage>
</organism>
<gene>
    <name evidence="16" type="ORF">EMPS_05159</name>
</gene>
<evidence type="ECO:0000256" key="6">
    <source>
        <dbReference type="ARBA" id="ARBA00022792"/>
    </source>
</evidence>
<dbReference type="GO" id="GO:0005744">
    <property type="term" value="C:TIM23 mitochondrial import inner membrane translocase complex"/>
    <property type="evidence" value="ECO:0007669"/>
    <property type="project" value="UniProtKB-UniRule"/>
</dbReference>
<dbReference type="EMBL" id="BQFW01000007">
    <property type="protein sequence ID" value="GJJ72801.1"/>
    <property type="molecule type" value="Genomic_DNA"/>
</dbReference>
<proteinExistence type="inferred from homology"/>
<evidence type="ECO:0000256" key="3">
    <source>
        <dbReference type="ARBA" id="ARBA00020799"/>
    </source>
</evidence>
<evidence type="ECO:0000256" key="4">
    <source>
        <dbReference type="ARBA" id="ARBA00022448"/>
    </source>
</evidence>
<name>A0A9P3H9T1_9FUNG</name>
<evidence type="ECO:0000256" key="12">
    <source>
        <dbReference type="ARBA" id="ARBA00023136"/>
    </source>
</evidence>
<evidence type="ECO:0000256" key="8">
    <source>
        <dbReference type="ARBA" id="ARBA00022946"/>
    </source>
</evidence>
<evidence type="ECO:0000313" key="16">
    <source>
        <dbReference type="EMBL" id="GJJ72801.1"/>
    </source>
</evidence>
<dbReference type="InterPro" id="IPR036412">
    <property type="entry name" value="HAD-like_sf"/>
</dbReference>
<evidence type="ECO:0000256" key="10">
    <source>
        <dbReference type="ARBA" id="ARBA00023010"/>
    </source>
</evidence>
<dbReference type="OrthoDB" id="287041at2759"/>
<dbReference type="Pfam" id="PF03031">
    <property type="entry name" value="NIF"/>
    <property type="match status" value="1"/>
</dbReference>
<reference evidence="16" key="2">
    <citation type="journal article" date="2022" name="Microbiol. Resour. Announc.">
        <title>Whole-Genome Sequence of Entomortierella parvispora E1425, a Mucoromycotan Fungus Associated with Burkholderiaceae-Related Endosymbiotic Bacteria.</title>
        <authorList>
            <person name="Herlambang A."/>
            <person name="Guo Y."/>
            <person name="Takashima Y."/>
            <person name="Narisawa K."/>
            <person name="Ohta H."/>
            <person name="Nishizawa T."/>
        </authorList>
    </citation>
    <scope>NUCLEOTIDE SEQUENCE</scope>
    <source>
        <strain evidence="16">E1425</strain>
    </source>
</reference>
<keyword evidence="17" id="KW-1185">Reference proteome</keyword>
<keyword evidence="12" id="KW-0472">Membrane</keyword>
<reference evidence="16" key="1">
    <citation type="submission" date="2021-11" db="EMBL/GenBank/DDBJ databases">
        <authorList>
            <person name="Herlambang A."/>
            <person name="Guo Y."/>
            <person name="Takashima Y."/>
            <person name="Nishizawa T."/>
        </authorList>
    </citation>
    <scope>NUCLEOTIDE SEQUENCE</scope>
    <source>
        <strain evidence="16">E1425</strain>
    </source>
</reference>
<feature type="domain" description="FCP1 homology" evidence="15">
    <location>
        <begin position="161"/>
        <end position="304"/>
    </location>
</feature>
<protein>
    <recommendedName>
        <fullName evidence="3 13">Mitochondrial import inner membrane translocase subunit TIM50</fullName>
    </recommendedName>
</protein>
<keyword evidence="9" id="KW-1133">Transmembrane helix</keyword>
<keyword evidence="8 13" id="KW-0809">Transit peptide</keyword>
<feature type="compositionally biased region" description="Polar residues" evidence="14">
    <location>
        <begin position="30"/>
        <end position="46"/>
    </location>
</feature>
<evidence type="ECO:0000256" key="14">
    <source>
        <dbReference type="SAM" id="MobiDB-lite"/>
    </source>
</evidence>
<comment type="similarity">
    <text evidence="2 13">Belongs to the TIM50 family.</text>
</comment>
<comment type="subunit">
    <text evidence="13">Component of the TIM23 complex.</text>
</comment>
<evidence type="ECO:0000256" key="13">
    <source>
        <dbReference type="RuleBase" id="RU365079"/>
    </source>
</evidence>
<dbReference type="CDD" id="cd07521">
    <property type="entry name" value="HAD_FCP1-like"/>
    <property type="match status" value="1"/>
</dbReference>
<dbReference type="FunFam" id="3.40.50.1000:FF:000019">
    <property type="entry name" value="Mitochondrial import inner membrane translocase subunit TIM50"/>
    <property type="match status" value="1"/>
</dbReference>
<dbReference type="InterPro" id="IPR004274">
    <property type="entry name" value="FCP1_dom"/>
</dbReference>
<dbReference type="Proteomes" id="UP000827284">
    <property type="component" value="Unassembled WGS sequence"/>
</dbReference>
<feature type="compositionally biased region" description="Low complexity" evidence="14">
    <location>
        <begin position="54"/>
        <end position="70"/>
    </location>
</feature>
<feature type="region of interest" description="Disordered" evidence="14">
    <location>
        <begin position="434"/>
        <end position="457"/>
    </location>
</feature>
<dbReference type="PROSITE" id="PS50969">
    <property type="entry name" value="FCP1"/>
    <property type="match status" value="1"/>
</dbReference>
<evidence type="ECO:0000256" key="5">
    <source>
        <dbReference type="ARBA" id="ARBA00022692"/>
    </source>
</evidence>
<sequence length="457" mass="51409">MASLARIAFARALPRTTPAALSPRWAARRTYTTPATGSSGQPQTPRNLAAEALAQKTGQAPTQTQATAPKGKNKPSKIEKTPTSPAVYALYGLLGITAVGFAYNVGCPYPDEEGVQDSLKHPDENFFSGYIRRAQERYQATRDKMSNPIWEKLLPDPLPAPYQQPYTLVINLDNTLIHSSWDKDRGWRVAKRPGAEYFLAYLFQHYEIVIFTNQNADTALRILEKLDPYQYAPYRLFKESTRYVDGKHVKDLSHLNRDLSKVIIMDSNPDSYSLQPENAIAMKPWLGDPNDTELVAMIPFLETIALTEVEDVRGPLAKFKGTNIPVEFAKWEEELKEQMRLQWEEEQKNKKGKGFGIFRVGGQQAEQPPVPLFEQQRQQFQEHFKRTHEAVEKEAAENLKKQKELEQQLKHMKISVWDIFTKGGPDPEALQAALAEQEAKAKAAAATAAESAPAASQ</sequence>
<keyword evidence="4 13" id="KW-0813">Transport</keyword>
<evidence type="ECO:0000313" key="17">
    <source>
        <dbReference type="Proteomes" id="UP000827284"/>
    </source>
</evidence>
<keyword evidence="5" id="KW-0812">Transmembrane</keyword>
<evidence type="ECO:0000256" key="1">
    <source>
        <dbReference type="ARBA" id="ARBA00004434"/>
    </source>
</evidence>
<dbReference type="InterPro" id="IPR050365">
    <property type="entry name" value="TIM50"/>
</dbReference>
<comment type="caution">
    <text evidence="16">The sequence shown here is derived from an EMBL/GenBank/DDBJ whole genome shotgun (WGS) entry which is preliminary data.</text>
</comment>
<evidence type="ECO:0000256" key="7">
    <source>
        <dbReference type="ARBA" id="ARBA00022927"/>
    </source>
</evidence>
<evidence type="ECO:0000256" key="9">
    <source>
        <dbReference type="ARBA" id="ARBA00022989"/>
    </source>
</evidence>
<evidence type="ECO:0000256" key="2">
    <source>
        <dbReference type="ARBA" id="ARBA00006344"/>
    </source>
</evidence>
<feature type="region of interest" description="Disordered" evidence="14">
    <location>
        <begin position="20"/>
        <end position="80"/>
    </location>
</feature>
<keyword evidence="7 13" id="KW-0653">Protein transport</keyword>
<dbReference type="InterPro" id="IPR023214">
    <property type="entry name" value="HAD_sf"/>
</dbReference>
<keyword evidence="6" id="KW-0999">Mitochondrion inner membrane</keyword>
<dbReference type="GO" id="GO:0015031">
    <property type="term" value="P:protein transport"/>
    <property type="evidence" value="ECO:0007669"/>
    <property type="project" value="UniProtKB-KW"/>
</dbReference>
<dbReference type="AlphaFoldDB" id="A0A9P3H9T1"/>
<evidence type="ECO:0000256" key="11">
    <source>
        <dbReference type="ARBA" id="ARBA00023128"/>
    </source>
</evidence>
<keyword evidence="10 13" id="KW-0811">Translocation</keyword>
<dbReference type="SMART" id="SM00577">
    <property type="entry name" value="CPDc"/>
    <property type="match status" value="1"/>
</dbReference>
<dbReference type="Gene3D" id="3.40.50.1000">
    <property type="entry name" value="HAD superfamily/HAD-like"/>
    <property type="match status" value="1"/>
</dbReference>
<keyword evidence="11 13" id="KW-0496">Mitochondrion</keyword>
<dbReference type="SUPFAM" id="SSF56784">
    <property type="entry name" value="HAD-like"/>
    <property type="match status" value="1"/>
</dbReference>